<dbReference type="Proteomes" id="UP000192161">
    <property type="component" value="Chromosome"/>
</dbReference>
<evidence type="ECO:0000313" key="4">
    <source>
        <dbReference type="Proteomes" id="UP000595253"/>
    </source>
</evidence>
<name>A0A1V0PAS6_LACLC</name>
<dbReference type="EMBL" id="CP015901">
    <property type="protein sequence ID" value="ARE23879.1"/>
    <property type="molecule type" value="Genomic_DNA"/>
</dbReference>
<evidence type="ECO:0000313" key="2">
    <source>
        <dbReference type="EMBL" id="BCO04764.1"/>
    </source>
</evidence>
<gene>
    <name evidence="2" type="ORF">LLC_00040</name>
    <name evidence="1" type="ORF">LLJM3_1697</name>
</gene>
<protein>
    <submittedName>
        <fullName evidence="1">Uncharacterized protein</fullName>
    </submittedName>
</protein>
<dbReference type="EMBL" id="AP024222">
    <property type="protein sequence ID" value="BCO04764.1"/>
    <property type="molecule type" value="Genomic_DNA"/>
</dbReference>
<dbReference type="RefSeq" id="WP_011676519.1">
    <property type="nucleotide sequence ID" value="NZ_AP018499.1"/>
</dbReference>
<organism evidence="1 3">
    <name type="scientific">Lactococcus lactis subsp. cremoris</name>
    <name type="common">Streptococcus cremoris</name>
    <dbReference type="NCBI Taxonomy" id="1359"/>
    <lineage>
        <taxon>Bacteria</taxon>
        <taxon>Bacillati</taxon>
        <taxon>Bacillota</taxon>
        <taxon>Bacilli</taxon>
        <taxon>Lactobacillales</taxon>
        <taxon>Streptococcaceae</taxon>
        <taxon>Lactococcus</taxon>
    </lineage>
</organism>
<reference evidence="2 4" key="2">
    <citation type="submission" date="2020-12" db="EMBL/GenBank/DDBJ databases">
        <title>Complete genome sequence of lactococcus lactis subsp. cremoris strain EPSC and strain G3-2.</title>
        <authorList>
            <person name="Kita K."/>
            <person name="Ishikawa S."/>
        </authorList>
    </citation>
    <scope>NUCLEOTIDE SEQUENCE [LARGE SCALE GENOMIC DNA]</scope>
    <source>
        <strain evidence="2 4">EPSC</strain>
    </source>
</reference>
<evidence type="ECO:0000313" key="3">
    <source>
        <dbReference type="Proteomes" id="UP000192161"/>
    </source>
</evidence>
<evidence type="ECO:0000313" key="1">
    <source>
        <dbReference type="EMBL" id="ARE23879.1"/>
    </source>
</evidence>
<reference evidence="1" key="3">
    <citation type="submission" date="2023-04" db="EMBL/GenBank/DDBJ databases">
        <authorList>
            <person name="McDonnell B."/>
        </authorList>
    </citation>
    <scope>NUCLEOTIDE SEQUENCE</scope>
    <source>
        <strain evidence="1">JM3</strain>
    </source>
</reference>
<dbReference type="Proteomes" id="UP000595253">
    <property type="component" value="Chromosome"/>
</dbReference>
<dbReference type="AlphaFoldDB" id="A0A1V0PAS6"/>
<sequence>MNNEPKYNEVKFNEGLIVNGAKIKHLTNVTINSDSNNFSEITVTFMGKIDGLDNLSQIDYSFEENTQESNRNKEPKKAVQLQPFSYKVKGIGSPEILSGIISRQTEQLNRHFR</sequence>
<proteinExistence type="predicted"/>
<accession>A0A1V0PAS6</accession>
<reference evidence="1 3" key="1">
    <citation type="journal article" date="2017" name="BMC Genomics">
        <title>Comparative and functional genomics of the Lactococcus lactis taxon; insights into evolution and niche adaptation.</title>
        <authorList>
            <person name="Kelleher P."/>
            <person name="Bottacini F."/>
            <person name="Mahony J."/>
            <person name="Kilcawley K.N."/>
            <person name="van Sinderen D."/>
        </authorList>
    </citation>
    <scope>NUCLEOTIDE SEQUENCE [LARGE SCALE GENOMIC DNA]</scope>
    <source>
        <strain evidence="1 3">JM3</strain>
    </source>
</reference>